<evidence type="ECO:0000256" key="1">
    <source>
        <dbReference type="SAM" id="MobiDB-lite"/>
    </source>
</evidence>
<sequence>MTVQTPQPGMEAHKLDDPCEPRGQPSVVQWKRRSSLPSAAQRVAVAVARVLTASRYSSKRWMVRRVLLIFRIRSMVKIGWSLFCQLDLNIISTMFRPESSSPSSDTMKPN</sequence>
<proteinExistence type="predicted"/>
<organism evidence="2 3">
    <name type="scientific">Helianthus annuus</name>
    <name type="common">Common sunflower</name>
    <dbReference type="NCBI Taxonomy" id="4232"/>
    <lineage>
        <taxon>Eukaryota</taxon>
        <taxon>Viridiplantae</taxon>
        <taxon>Streptophyta</taxon>
        <taxon>Embryophyta</taxon>
        <taxon>Tracheophyta</taxon>
        <taxon>Spermatophyta</taxon>
        <taxon>Magnoliopsida</taxon>
        <taxon>eudicotyledons</taxon>
        <taxon>Gunneridae</taxon>
        <taxon>Pentapetalae</taxon>
        <taxon>asterids</taxon>
        <taxon>campanulids</taxon>
        <taxon>Asterales</taxon>
        <taxon>Asteraceae</taxon>
        <taxon>Asteroideae</taxon>
        <taxon>Heliantheae alliance</taxon>
        <taxon>Heliantheae</taxon>
        <taxon>Helianthus</taxon>
    </lineage>
</organism>
<reference evidence="2" key="2">
    <citation type="submission" date="2020-06" db="EMBL/GenBank/DDBJ databases">
        <title>Helianthus annuus Genome sequencing and assembly Release 2.</title>
        <authorList>
            <person name="Gouzy J."/>
            <person name="Langlade N."/>
            <person name="Munos S."/>
        </authorList>
    </citation>
    <scope>NUCLEOTIDE SEQUENCE</scope>
    <source>
        <tissue evidence="2">Leaves</tissue>
    </source>
</reference>
<evidence type="ECO:0000313" key="3">
    <source>
        <dbReference type="Proteomes" id="UP000215914"/>
    </source>
</evidence>
<dbReference type="EMBL" id="MNCJ02000327">
    <property type="protein sequence ID" value="KAF5777652.1"/>
    <property type="molecule type" value="Genomic_DNA"/>
</dbReference>
<dbReference type="AlphaFoldDB" id="A0A9K3MVS1"/>
<name>A0A9K3MVS1_HELAN</name>
<accession>A0A9K3MVS1</accession>
<feature type="compositionally biased region" description="Basic and acidic residues" evidence="1">
    <location>
        <begin position="11"/>
        <end position="20"/>
    </location>
</feature>
<dbReference type="Proteomes" id="UP000215914">
    <property type="component" value="Unassembled WGS sequence"/>
</dbReference>
<evidence type="ECO:0000313" key="2">
    <source>
        <dbReference type="EMBL" id="KAF5777652.1"/>
    </source>
</evidence>
<comment type="caution">
    <text evidence="2">The sequence shown here is derived from an EMBL/GenBank/DDBJ whole genome shotgun (WGS) entry which is preliminary data.</text>
</comment>
<feature type="region of interest" description="Disordered" evidence="1">
    <location>
        <begin position="1"/>
        <end position="24"/>
    </location>
</feature>
<gene>
    <name evidence="2" type="ORF">HanXRQr2_Chr12g0538181</name>
</gene>
<dbReference type="Gramene" id="mRNA:HanXRQr2_Chr12g0538181">
    <property type="protein sequence ID" value="CDS:HanXRQr2_Chr12g0538181.1"/>
    <property type="gene ID" value="HanXRQr2_Chr12g0538181"/>
</dbReference>
<keyword evidence="3" id="KW-1185">Reference proteome</keyword>
<reference evidence="2" key="1">
    <citation type="journal article" date="2017" name="Nature">
        <title>The sunflower genome provides insights into oil metabolism, flowering and Asterid evolution.</title>
        <authorList>
            <person name="Badouin H."/>
            <person name="Gouzy J."/>
            <person name="Grassa C.J."/>
            <person name="Murat F."/>
            <person name="Staton S.E."/>
            <person name="Cottret L."/>
            <person name="Lelandais-Briere C."/>
            <person name="Owens G.L."/>
            <person name="Carrere S."/>
            <person name="Mayjonade B."/>
            <person name="Legrand L."/>
            <person name="Gill N."/>
            <person name="Kane N.C."/>
            <person name="Bowers J.E."/>
            <person name="Hubner S."/>
            <person name="Bellec A."/>
            <person name="Berard A."/>
            <person name="Berges H."/>
            <person name="Blanchet N."/>
            <person name="Boniface M.C."/>
            <person name="Brunel D."/>
            <person name="Catrice O."/>
            <person name="Chaidir N."/>
            <person name="Claudel C."/>
            <person name="Donnadieu C."/>
            <person name="Faraut T."/>
            <person name="Fievet G."/>
            <person name="Helmstetter N."/>
            <person name="King M."/>
            <person name="Knapp S.J."/>
            <person name="Lai Z."/>
            <person name="Le Paslier M.C."/>
            <person name="Lippi Y."/>
            <person name="Lorenzon L."/>
            <person name="Mandel J.R."/>
            <person name="Marage G."/>
            <person name="Marchand G."/>
            <person name="Marquand E."/>
            <person name="Bret-Mestries E."/>
            <person name="Morien E."/>
            <person name="Nambeesan S."/>
            <person name="Nguyen T."/>
            <person name="Pegot-Espagnet P."/>
            <person name="Pouilly N."/>
            <person name="Raftis F."/>
            <person name="Sallet E."/>
            <person name="Schiex T."/>
            <person name="Thomas J."/>
            <person name="Vandecasteele C."/>
            <person name="Vares D."/>
            <person name="Vear F."/>
            <person name="Vautrin S."/>
            <person name="Crespi M."/>
            <person name="Mangin B."/>
            <person name="Burke J.M."/>
            <person name="Salse J."/>
            <person name="Munos S."/>
            <person name="Vincourt P."/>
            <person name="Rieseberg L.H."/>
            <person name="Langlade N.B."/>
        </authorList>
    </citation>
    <scope>NUCLEOTIDE SEQUENCE</scope>
    <source>
        <tissue evidence="2">Leaves</tissue>
    </source>
</reference>
<protein>
    <submittedName>
        <fullName evidence="2">Uncharacterized protein</fullName>
    </submittedName>
</protein>